<sequence>MFENKTKKFLALSFCSVAILSAGSFLGYQAYANDLSKKEILEQKKKEYQELVDQDDPNAPSEERENVKEMGWEVGKLQKERNPENPEDILKRKLAIFKEMTLIHESSYEGSDVDLSDPKVIEVLDQIEQRKQLVEKFEEKLAAYKNKINKAKQSKDAKQEAEQLLQEFQEEKSAISIQNE</sequence>
<keyword evidence="1" id="KW-0175">Coiled coil</keyword>
<comment type="caution">
    <text evidence="3">The sequence shown here is derived from an EMBL/GenBank/DDBJ whole genome shotgun (WGS) entry which is preliminary data.</text>
</comment>
<accession>A0A4U2YBW9</accession>
<feature type="signal peptide" evidence="2">
    <location>
        <begin position="1"/>
        <end position="32"/>
    </location>
</feature>
<organism evidence="3 4">
    <name type="scientific">Brevibacillus antibioticus</name>
    <dbReference type="NCBI Taxonomy" id="2570228"/>
    <lineage>
        <taxon>Bacteria</taxon>
        <taxon>Bacillati</taxon>
        <taxon>Bacillota</taxon>
        <taxon>Bacilli</taxon>
        <taxon>Bacillales</taxon>
        <taxon>Paenibacillaceae</taxon>
        <taxon>Brevibacillus</taxon>
    </lineage>
</organism>
<reference evidence="3 4" key="1">
    <citation type="submission" date="2019-04" db="EMBL/GenBank/DDBJ databases">
        <title>Whole genome sequencing of Brevibacillus sp. TGS2-1.</title>
        <authorList>
            <person name="Choi A."/>
        </authorList>
    </citation>
    <scope>NUCLEOTIDE SEQUENCE [LARGE SCALE GENOMIC DNA]</scope>
    <source>
        <strain evidence="3 4">TGS2-1</strain>
    </source>
</reference>
<dbReference type="AlphaFoldDB" id="A0A4U2YBW9"/>
<dbReference type="Proteomes" id="UP000307841">
    <property type="component" value="Unassembled WGS sequence"/>
</dbReference>
<evidence type="ECO:0000313" key="4">
    <source>
        <dbReference type="Proteomes" id="UP000307841"/>
    </source>
</evidence>
<evidence type="ECO:0000256" key="2">
    <source>
        <dbReference type="SAM" id="SignalP"/>
    </source>
</evidence>
<keyword evidence="2" id="KW-0732">Signal</keyword>
<proteinExistence type="predicted"/>
<feature type="chain" id="PRO_5020379683" evidence="2">
    <location>
        <begin position="33"/>
        <end position="180"/>
    </location>
</feature>
<feature type="coiled-coil region" evidence="1">
    <location>
        <begin position="127"/>
        <end position="178"/>
    </location>
</feature>
<name>A0A4U2YBW9_9BACL</name>
<evidence type="ECO:0000256" key="1">
    <source>
        <dbReference type="SAM" id="Coils"/>
    </source>
</evidence>
<evidence type="ECO:0000313" key="3">
    <source>
        <dbReference type="EMBL" id="TKI58239.1"/>
    </source>
</evidence>
<keyword evidence="4" id="KW-1185">Reference proteome</keyword>
<dbReference type="EMBL" id="SZNK01000001">
    <property type="protein sequence ID" value="TKI58239.1"/>
    <property type="molecule type" value="Genomic_DNA"/>
</dbReference>
<protein>
    <submittedName>
        <fullName evidence="3">Uncharacterized protein</fullName>
    </submittedName>
</protein>
<gene>
    <name evidence="3" type="ORF">E8L90_24180</name>
</gene>
<dbReference type="OrthoDB" id="2468363at2"/>